<keyword evidence="9 14" id="KW-0326">Glycosidase</keyword>
<evidence type="ECO:0000256" key="13">
    <source>
        <dbReference type="NCBIfam" id="TIGR02402"/>
    </source>
</evidence>
<dbReference type="InterPro" id="IPR014756">
    <property type="entry name" value="Ig_E-set"/>
</dbReference>
<evidence type="ECO:0000256" key="2">
    <source>
        <dbReference type="ARBA" id="ARBA00005199"/>
    </source>
</evidence>
<evidence type="ECO:0000256" key="15">
    <source>
        <dbReference type="PIRSR" id="PIRSR006337-1"/>
    </source>
</evidence>
<evidence type="ECO:0000256" key="4">
    <source>
        <dbReference type="ARBA" id="ARBA00012268"/>
    </source>
</evidence>
<dbReference type="CDD" id="cd02853">
    <property type="entry name" value="E_set_MTHase_like_N"/>
    <property type="match status" value="1"/>
</dbReference>
<evidence type="ECO:0000256" key="6">
    <source>
        <dbReference type="ARBA" id="ARBA00022490"/>
    </source>
</evidence>
<dbReference type="RefSeq" id="WP_029769395.1">
    <property type="nucleotide sequence ID" value="NZ_JASOXK010000006.1"/>
</dbReference>
<feature type="active site" description="Nucleophile" evidence="15">
    <location>
        <position position="249"/>
    </location>
</feature>
<evidence type="ECO:0000256" key="17">
    <source>
        <dbReference type="PIRSR" id="PIRSR006337-3"/>
    </source>
</evidence>
<feature type="domain" description="Glycosyl hydrolase family 13 catalytic" evidence="18">
    <location>
        <begin position="103"/>
        <end position="445"/>
    </location>
</feature>
<dbReference type="GO" id="GO:0033942">
    <property type="term" value="F:4-alpha-D-(1-&gt;4)-alpha-D-glucanotrehalose trehalohydrolase activity"/>
    <property type="evidence" value="ECO:0007669"/>
    <property type="project" value="UniProtKB-EC"/>
</dbReference>
<dbReference type="CDD" id="cd11325">
    <property type="entry name" value="AmyAc_GTHase"/>
    <property type="match status" value="1"/>
</dbReference>
<dbReference type="GO" id="GO:0005992">
    <property type="term" value="P:trehalose biosynthetic process"/>
    <property type="evidence" value="ECO:0007669"/>
    <property type="project" value="UniProtKB-UniRule"/>
</dbReference>
<dbReference type="PANTHER" id="PTHR43651">
    <property type="entry name" value="1,4-ALPHA-GLUCAN-BRANCHING ENZYME"/>
    <property type="match status" value="1"/>
</dbReference>
<dbReference type="Pfam" id="PF00128">
    <property type="entry name" value="Alpha-amylase"/>
    <property type="match status" value="1"/>
</dbReference>
<protein>
    <recommendedName>
        <fullName evidence="5 13">Malto-oligosyltrehalose trehalohydrolase</fullName>
        <shortName evidence="14">MTHase</shortName>
        <ecNumber evidence="4 13">3.2.1.141</ecNumber>
    </recommendedName>
    <alternativeName>
        <fullName evidence="11 14">4-alpha-D-((1-&gt;4)-alpha-D-glucano)trehalose trehalohydrolase</fullName>
    </alternativeName>
    <alternativeName>
        <fullName evidence="10 14">Maltooligosyl trehalose trehalohydrolase</fullName>
    </alternativeName>
</protein>
<comment type="subcellular location">
    <subcellularLocation>
        <location evidence="1 15">Cytoplasm</location>
    </subcellularLocation>
</comment>
<feature type="binding site" evidence="16">
    <location>
        <begin position="247"/>
        <end position="252"/>
    </location>
    <ligand>
        <name>substrate</name>
    </ligand>
</feature>
<dbReference type="PIRSF" id="PIRSF006337">
    <property type="entry name" value="Trehalose_TreZ"/>
    <property type="match status" value="1"/>
</dbReference>
<comment type="catalytic activity">
    <reaction evidence="12 14">
        <text>hydrolysis of (1-&gt;4)-alpha-D-glucosidic linkage in 4-alpha-D-[(1-&gt;4)-alpha-D-glucanosyl]n trehalose to yield trehalose and (1-&gt;4)-alpha-D-glucan.</text>
        <dbReference type="EC" id="3.2.1.141"/>
    </reaction>
</comment>
<dbReference type="Gene3D" id="1.10.10.760">
    <property type="entry name" value="E-set domains of sugar-utilizing enzymes"/>
    <property type="match status" value="1"/>
</dbReference>
<feature type="active site" description="Proton donor" evidence="15">
    <location>
        <position position="286"/>
    </location>
</feature>
<feature type="binding site" evidence="16">
    <location>
        <begin position="379"/>
        <end position="384"/>
    </location>
    <ligand>
        <name>substrate</name>
    </ligand>
</feature>
<dbReference type="GeneID" id="35867081"/>
<dbReference type="SMART" id="SM00642">
    <property type="entry name" value="Aamy"/>
    <property type="match status" value="1"/>
</dbReference>
<evidence type="ECO:0000256" key="11">
    <source>
        <dbReference type="ARBA" id="ARBA00033284"/>
    </source>
</evidence>
<reference evidence="19 20" key="1">
    <citation type="submission" date="2017-12" db="EMBL/GenBank/DDBJ databases">
        <title>Phylogenetic diversity of female urinary microbiome.</title>
        <authorList>
            <person name="Thomas-White K."/>
            <person name="Wolfe A.J."/>
        </authorList>
    </citation>
    <scope>NUCLEOTIDE SEQUENCE [LARGE SCALE GENOMIC DNA]</scope>
    <source>
        <strain evidence="19 20">UMB0402</strain>
    </source>
</reference>
<dbReference type="InterPro" id="IPR017853">
    <property type="entry name" value="GH"/>
</dbReference>
<dbReference type="Gene3D" id="3.20.20.80">
    <property type="entry name" value="Glycosidases"/>
    <property type="match status" value="1"/>
</dbReference>
<evidence type="ECO:0000313" key="20">
    <source>
        <dbReference type="Proteomes" id="UP000235122"/>
    </source>
</evidence>
<dbReference type="EC" id="3.2.1.141" evidence="4 13"/>
<evidence type="ECO:0000256" key="14">
    <source>
        <dbReference type="PIRNR" id="PIRNR006337"/>
    </source>
</evidence>
<keyword evidence="7 14" id="KW-0378">Hydrolase</keyword>
<evidence type="ECO:0000256" key="16">
    <source>
        <dbReference type="PIRSR" id="PIRSR006337-2"/>
    </source>
</evidence>
<keyword evidence="6" id="KW-0963">Cytoplasm</keyword>
<evidence type="ECO:0000256" key="8">
    <source>
        <dbReference type="ARBA" id="ARBA00023277"/>
    </source>
</evidence>
<dbReference type="InterPro" id="IPR013783">
    <property type="entry name" value="Ig-like_fold"/>
</dbReference>
<accession>A0A2I1ILB3</accession>
<evidence type="ECO:0000256" key="9">
    <source>
        <dbReference type="ARBA" id="ARBA00023295"/>
    </source>
</evidence>
<comment type="caution">
    <text evidence="19">The sequence shown here is derived from an EMBL/GenBank/DDBJ whole genome shotgun (WGS) entry which is preliminary data.</text>
</comment>
<sequence>MLLAEAGRARVPVWAPAAGGVELVLADRRIPMEAEKNGWWVAPTALADGIDYSFSIDGGPPLPDPRSARLPGRIHGPSRTWSAPSSVPPCEGGAKVLGGVIYELHVGTFTPEGTFQAAAAKLPLLKDLGVSTVELMPVASFDSSHGWGYDGVCPYSVHEAYGGPDGLIEFVCEAHKIGLAVCIDLVLNHLGPVGNYLAKFGPYFTERHSTPWGDGLNLDDSSTEVPRQYLVGAALRLFSVFGVDALRLDAVHQIKDNSEVHLLQELSVAVKKLSSELGRSLTLIAESDLNDVSMVRPVSEGGMGMDGQWDDDIHHALHVTFTGEQQGYYKDFADPGALCKVYEQVFYHDGSYSSFRGKNWGRPAGDVERWRFVACTQNHDQIGNRARGDRPNLTLAQAGSQGALLLLSPFTPLLFMGQEWHTKVPFTFFTSFSDPTVAQSVSAGRAREFAHMGWDEKVPDPQDLKTRDSAVLDWQNAALPAGLELRAFYKKLIVLRNDFDLANPSKPTRLQASANQIVLDRAELRLVVNRGNTDLFQYIPANVAVLPWQAHLDQSTLRLPPWSAAVLYRL</sequence>
<dbReference type="UniPathway" id="UPA00299"/>
<dbReference type="STRING" id="33007.HMPREF3198_02138"/>
<organism evidence="19 20">
    <name type="scientific">Winkia neuii</name>
    <dbReference type="NCBI Taxonomy" id="33007"/>
    <lineage>
        <taxon>Bacteria</taxon>
        <taxon>Bacillati</taxon>
        <taxon>Actinomycetota</taxon>
        <taxon>Actinomycetes</taxon>
        <taxon>Actinomycetales</taxon>
        <taxon>Actinomycetaceae</taxon>
        <taxon>Winkia</taxon>
    </lineage>
</organism>
<comment type="pathway">
    <text evidence="2 14">Glycan biosynthesis; trehalose biosynthesis.</text>
</comment>
<dbReference type="PANTHER" id="PTHR43651:SF11">
    <property type="entry name" value="MALTO-OLIGOSYLTREHALOSE TREHALOHYDROLASE"/>
    <property type="match status" value="1"/>
</dbReference>
<dbReference type="AlphaFoldDB" id="A0A2I1ILB3"/>
<dbReference type="GO" id="GO:0005737">
    <property type="term" value="C:cytoplasm"/>
    <property type="evidence" value="ECO:0007669"/>
    <property type="project" value="UniProtKB-SubCell"/>
</dbReference>
<evidence type="ECO:0000256" key="5">
    <source>
        <dbReference type="ARBA" id="ARBA00015938"/>
    </source>
</evidence>
<dbReference type="InterPro" id="IPR006047">
    <property type="entry name" value="GH13_cat_dom"/>
</dbReference>
<dbReference type="NCBIfam" id="TIGR02402">
    <property type="entry name" value="trehalose_TreZ"/>
    <property type="match status" value="1"/>
</dbReference>
<dbReference type="Gene3D" id="2.60.40.10">
    <property type="entry name" value="Immunoglobulins"/>
    <property type="match status" value="1"/>
</dbReference>
<evidence type="ECO:0000313" key="19">
    <source>
        <dbReference type="EMBL" id="PKY71920.1"/>
    </source>
</evidence>
<evidence type="ECO:0000256" key="3">
    <source>
        <dbReference type="ARBA" id="ARBA00008061"/>
    </source>
</evidence>
<evidence type="ECO:0000256" key="10">
    <source>
        <dbReference type="ARBA" id="ARBA00032057"/>
    </source>
</evidence>
<keyword evidence="20" id="KW-1185">Reference proteome</keyword>
<evidence type="ECO:0000256" key="7">
    <source>
        <dbReference type="ARBA" id="ARBA00022801"/>
    </source>
</evidence>
<dbReference type="EMBL" id="PKKO01000005">
    <property type="protein sequence ID" value="PKY71920.1"/>
    <property type="molecule type" value="Genomic_DNA"/>
</dbReference>
<evidence type="ECO:0000256" key="1">
    <source>
        <dbReference type="ARBA" id="ARBA00004496"/>
    </source>
</evidence>
<feature type="binding site" evidence="16">
    <location>
        <begin position="311"/>
        <end position="315"/>
    </location>
    <ligand>
        <name>substrate</name>
    </ligand>
</feature>
<name>A0A2I1ILB3_9ACTO</name>
<dbReference type="InterPro" id="IPR012768">
    <property type="entry name" value="Trehalose_TreZ"/>
</dbReference>
<evidence type="ECO:0000256" key="12">
    <source>
        <dbReference type="ARBA" id="ARBA00034013"/>
    </source>
</evidence>
<dbReference type="InterPro" id="IPR044901">
    <property type="entry name" value="Trehalose_TreZ_E-set_sf"/>
</dbReference>
<keyword evidence="8" id="KW-0119">Carbohydrate metabolism</keyword>
<comment type="similarity">
    <text evidence="3 14">Belongs to the glycosyl hydrolase 13 family.</text>
</comment>
<gene>
    <name evidence="19" type="primary">treZ</name>
    <name evidence="19" type="ORF">CYJ19_09420</name>
</gene>
<dbReference type="SUPFAM" id="SSF81296">
    <property type="entry name" value="E set domains"/>
    <property type="match status" value="1"/>
</dbReference>
<feature type="site" description="Transition state stabilizer" evidence="17">
    <location>
        <position position="380"/>
    </location>
</feature>
<evidence type="ECO:0000259" key="18">
    <source>
        <dbReference type="SMART" id="SM00642"/>
    </source>
</evidence>
<dbReference type="SUPFAM" id="SSF51445">
    <property type="entry name" value="(Trans)glycosidases"/>
    <property type="match status" value="1"/>
</dbReference>
<dbReference type="Proteomes" id="UP000235122">
    <property type="component" value="Unassembled WGS sequence"/>
</dbReference>
<proteinExistence type="inferred from homology"/>